<dbReference type="OrthoDB" id="1550641at2"/>
<accession>A0A286EF39</accession>
<dbReference type="Proteomes" id="UP000219669">
    <property type="component" value="Unassembled WGS sequence"/>
</dbReference>
<dbReference type="InterPro" id="IPR013398">
    <property type="entry name" value="CRISPR-assoc_prot_Csy2"/>
</dbReference>
<dbReference type="NCBIfam" id="TIGR02565">
    <property type="entry name" value="cas_Csy2"/>
    <property type="match status" value="1"/>
</dbReference>
<name>A0A286EF39_9NEIS</name>
<dbReference type="EMBL" id="OCNF01000016">
    <property type="protein sequence ID" value="SOD69518.1"/>
    <property type="molecule type" value="Genomic_DNA"/>
</dbReference>
<reference evidence="1 2" key="1">
    <citation type="submission" date="2017-09" db="EMBL/GenBank/DDBJ databases">
        <authorList>
            <person name="Ehlers B."/>
            <person name="Leendertz F.H."/>
        </authorList>
    </citation>
    <scope>NUCLEOTIDE SEQUENCE [LARGE SCALE GENOMIC DNA]</scope>
    <source>
        <strain evidence="1 2">DSM 16848</strain>
    </source>
</reference>
<organism evidence="1 2">
    <name type="scientific">Alysiella filiformis DSM 16848</name>
    <dbReference type="NCBI Taxonomy" id="1120981"/>
    <lineage>
        <taxon>Bacteria</taxon>
        <taxon>Pseudomonadati</taxon>
        <taxon>Pseudomonadota</taxon>
        <taxon>Betaproteobacteria</taxon>
        <taxon>Neisseriales</taxon>
        <taxon>Neisseriaceae</taxon>
        <taxon>Alysiella</taxon>
    </lineage>
</organism>
<proteinExistence type="predicted"/>
<dbReference type="RefSeq" id="WP_097114708.1">
    <property type="nucleotide sequence ID" value="NZ_CP083931.1"/>
</dbReference>
<keyword evidence="2" id="KW-1185">Reference proteome</keyword>
<evidence type="ECO:0000313" key="1">
    <source>
        <dbReference type="EMBL" id="SOD69518.1"/>
    </source>
</evidence>
<evidence type="ECO:0000313" key="2">
    <source>
        <dbReference type="Proteomes" id="UP000219669"/>
    </source>
</evidence>
<dbReference type="AlphaFoldDB" id="A0A286EF39"/>
<protein>
    <submittedName>
        <fullName evidence="1">CRISPR-associated protein Csy2</fullName>
    </submittedName>
</protein>
<sequence>MASYILLERLKVENANALAGMTYGFPALTSFLGFTHALSRKFSAEFGNAFTGCAIFCHDYELNAYQDYYIKFIQNRCPPSTLKGKSADAKSPAPIIEEAKMDMTISVLLQCDKSLSTNLDNIKNYILRLKQWIYSSRLAGGSIHHINDIKLLGDDIKKLKKYILPSFVLLDASHYLQEHEQYYLNHHIDKNTFDRWTDFFAFKYQAIQNHNDDSDEHNEVLWQRIIPPNKKGWIVPLMLGFKGISPLYPPEQVENLRDHRYPFRFVEAIHGLGEWKSSHRIDDIQSLIWRYDCRDEWYLCRQKPQIQQPLFDVNQIFNDDEEDLQF</sequence>
<dbReference type="Pfam" id="PF09614">
    <property type="entry name" value="Cas_Csy2"/>
    <property type="match status" value="1"/>
</dbReference>
<gene>
    <name evidence="1" type="ORF">SAMN02746062_01716</name>
</gene>
<dbReference type="CDD" id="cd09736">
    <property type="entry name" value="Csy2_I-F"/>
    <property type="match status" value="1"/>
</dbReference>